<feature type="compositionally biased region" description="Polar residues" evidence="12">
    <location>
        <begin position="569"/>
        <end position="607"/>
    </location>
</feature>
<evidence type="ECO:0000259" key="13">
    <source>
        <dbReference type="PROSITE" id="PS51434"/>
    </source>
</evidence>
<keyword evidence="8" id="KW-0653">Protein transport</keyword>
<evidence type="ECO:0000256" key="11">
    <source>
        <dbReference type="ARBA" id="ARBA00023242"/>
    </source>
</evidence>
<dbReference type="GO" id="GO:0031965">
    <property type="term" value="C:nuclear membrane"/>
    <property type="evidence" value="ECO:0007669"/>
    <property type="project" value="UniProtKB-SubCell"/>
</dbReference>
<protein>
    <recommendedName>
        <fullName evidence="4">Nuclear pore complex protein Nup98-Nup96</fullName>
    </recommendedName>
</protein>
<dbReference type="SMR" id="A0A482WNV5"/>
<evidence type="ECO:0000256" key="10">
    <source>
        <dbReference type="ARBA" id="ARBA00023132"/>
    </source>
</evidence>
<keyword evidence="9" id="KW-0811">Translocation</keyword>
<feature type="domain" description="Peptidase S59" evidence="13">
    <location>
        <begin position="667"/>
        <end position="809"/>
    </location>
</feature>
<dbReference type="InterPro" id="IPR037665">
    <property type="entry name" value="Nucleoporin_S59-like"/>
</dbReference>
<keyword evidence="11" id="KW-0539">Nucleus</keyword>
<dbReference type="GO" id="GO:0006606">
    <property type="term" value="P:protein import into nucleus"/>
    <property type="evidence" value="ECO:0007669"/>
    <property type="project" value="TreeGrafter"/>
</dbReference>
<feature type="region of interest" description="Disordered" evidence="12">
    <location>
        <begin position="542"/>
        <end position="663"/>
    </location>
</feature>
<dbReference type="GO" id="GO:0044614">
    <property type="term" value="C:nuclear pore cytoplasmic filaments"/>
    <property type="evidence" value="ECO:0007669"/>
    <property type="project" value="TreeGrafter"/>
</dbReference>
<dbReference type="Gene3D" id="1.10.10.2360">
    <property type="match status" value="1"/>
</dbReference>
<evidence type="ECO:0000256" key="7">
    <source>
        <dbReference type="ARBA" id="ARBA00022816"/>
    </source>
</evidence>
<feature type="compositionally biased region" description="Low complexity" evidence="12">
    <location>
        <begin position="504"/>
        <end position="517"/>
    </location>
</feature>
<evidence type="ECO:0000256" key="6">
    <source>
        <dbReference type="ARBA" id="ARBA00022813"/>
    </source>
</evidence>
<dbReference type="InterPro" id="IPR021967">
    <property type="entry name" value="Nup98_C"/>
</dbReference>
<proteinExistence type="inferred from homology"/>
<dbReference type="STRING" id="195883.A0A482WNV5"/>
<dbReference type="PANTHER" id="PTHR23198">
    <property type="entry name" value="NUCLEOPORIN"/>
    <property type="match status" value="1"/>
</dbReference>
<dbReference type="InterPro" id="IPR007230">
    <property type="entry name" value="Nup98_auto-Pept-S59_dom"/>
</dbReference>
<evidence type="ECO:0000256" key="12">
    <source>
        <dbReference type="SAM" id="MobiDB-lite"/>
    </source>
</evidence>
<dbReference type="Pfam" id="PF04096">
    <property type="entry name" value="Nucleoporin2"/>
    <property type="match status" value="1"/>
</dbReference>
<evidence type="ECO:0000313" key="15">
    <source>
        <dbReference type="Proteomes" id="UP000291343"/>
    </source>
</evidence>
<name>A0A482WNV5_LAOST</name>
<evidence type="ECO:0000256" key="1">
    <source>
        <dbReference type="ARBA" id="ARBA00004567"/>
    </source>
</evidence>
<dbReference type="GO" id="GO:0008139">
    <property type="term" value="F:nuclear localization sequence binding"/>
    <property type="evidence" value="ECO:0007669"/>
    <property type="project" value="TreeGrafter"/>
</dbReference>
<dbReference type="GO" id="GO:0000973">
    <property type="term" value="P:post-transcriptional tethering of RNA polymerase II gene DNA at nuclear periphery"/>
    <property type="evidence" value="ECO:0007669"/>
    <property type="project" value="TreeGrafter"/>
</dbReference>
<keyword evidence="7" id="KW-0509">mRNA transport</keyword>
<keyword evidence="15" id="KW-1185">Reference proteome</keyword>
<organism evidence="14 15">
    <name type="scientific">Laodelphax striatellus</name>
    <name type="common">Small brown planthopper</name>
    <name type="synonym">Delphax striatella</name>
    <dbReference type="NCBI Taxonomy" id="195883"/>
    <lineage>
        <taxon>Eukaryota</taxon>
        <taxon>Metazoa</taxon>
        <taxon>Ecdysozoa</taxon>
        <taxon>Arthropoda</taxon>
        <taxon>Hexapoda</taxon>
        <taxon>Insecta</taxon>
        <taxon>Pterygota</taxon>
        <taxon>Neoptera</taxon>
        <taxon>Paraneoptera</taxon>
        <taxon>Hemiptera</taxon>
        <taxon>Auchenorrhyncha</taxon>
        <taxon>Fulgoroidea</taxon>
        <taxon>Delphacidae</taxon>
        <taxon>Criomorphinae</taxon>
        <taxon>Laodelphax</taxon>
    </lineage>
</organism>
<dbReference type="GO" id="GO:0034398">
    <property type="term" value="P:telomere tethering at nuclear periphery"/>
    <property type="evidence" value="ECO:0007669"/>
    <property type="project" value="TreeGrafter"/>
</dbReference>
<dbReference type="EMBL" id="QKKF02029992">
    <property type="protein sequence ID" value="RZF34912.1"/>
    <property type="molecule type" value="Genomic_DNA"/>
</dbReference>
<sequence length="1411" mass="150367">MVKSGQTTTINTRHHCITCMKEYEAKSLEELRLEDYVANRKGPQQGVQSGGLFGAAPQPSLFGSNPIGSTPTTGGLFSNTATSGFGTSNSVFGSSGSSLFAKPATAQPTAFGSTPATNSTNTFGFNTGTTASNPFATNTAQKPFGAATPQTGTGLFGNNTSQQTNVFGSTTTGGFGSGFGTSTQNQMGGTAAGTTQGTPNFSFGQTANTSTGAVAGAGGSSLFGAKPATGGFGTFGQPAAGTQAAANRGFGGLDFGANTQTQTLGGGGGFGTFNKPATPFSFGQSNTTNTTLGGGLNLGGGSTLFGNTAAKPNLFGSSTSGGGLFGTGQSTFGTGGGTGTFGTATSGGMLGGGSLMGGLGSSSLMMPGTTMQNNQNVNNPLNQQIMALASVPFGDMSLFKNVLQITGKTDELLKPTSPAAQKAINSGQNFTISPRSGSKIKVKPIGASNLMKKSLFGGLEDHEDTNNNNNDSWLVKPSPKRLILRTKPNDDADVTSQGRPHSRLLNLSGTNSSNNTPGAGGGGNQDEEEVTFLTLSTPKFIQQRGAASTPANKDAETQSGASADKNKDQSLSSPTNKSNTSLENNDNTPGQQKGQSPSGNKSLTEDTSWAEKSVSNYTQTQNQSSENKENADHSSSSTSDSELEESLLPDVDQSQQTPHPTGIRLRRVGYYTIPSLSDLAQLMDADGRCVVDNFTIGRLNYGNVFYPDSFDVSGLNIDEIVHIRHKEIVVYPDDTCKPPLGTGLNRRAQVTLDRVWPSDKNSRLPISDPQRLAELDYEAKLRKASAKNKTRFVEYRPQTGSWRPPLRGLDMAGQTLMSETNGLASNKPVFLDEGDQDMCDLGEGPLKSLFDGNDELDLNHKSPTARFANGLGTTSHKVQMMKQSFYHDDEEDEFNEYNDEYMDMGDFRADSILDVDAYERDLLKKSKMAEMRNGISLLRSHFAGSPLYDGAASSPGLPMPPALASPALAKVKDLLPSAAVGKPGLVTSPALLSGPPPPVIVPQSLVLKLINRVVPWSQSVTYSQQAHCLSEFSVFMGRRFKVGWSPSCTLLSLSSEKQSMGGSALQADLGSVLSPRAEDDFSPFVLQRLRLKGGLSDDIATDFQESIEEHMEVALVHSIVGDEDGCPVFAPSSGNDELHAHCAAAHATAHASPETAAIWQLCDALWGDLPGAGEEAPLYASEEGEGSYWAMQERKRAVSGWLEACAQAAIKDELSRCSDNTPRTVFTLLTAHHVLDACNTAQDNREHFMALLFSEWETTTSGEPIYDVCYHLLRLYSFRSHPLERLLNPATHTSDPLDYRLSWLLMRVLDALGYSHLSQLATAQIHTAFALQLESHGCWHWAVFVLLHLSDGRRRRSAVEDMMGRHVTMARPDELTEEERFVLEKLRLPKKWLFTAKATLAKSLSRSVAFF</sequence>
<dbReference type="FunFam" id="1.10.10.2360:FF:000001">
    <property type="entry name" value="Nuclear pore complex protein Nup98-Nup96"/>
    <property type="match status" value="1"/>
</dbReference>
<evidence type="ECO:0000256" key="8">
    <source>
        <dbReference type="ARBA" id="ARBA00022927"/>
    </source>
</evidence>
<keyword evidence="10" id="KW-0906">Nuclear pore complex</keyword>
<accession>A0A482WNV5</accession>
<evidence type="ECO:0000256" key="2">
    <source>
        <dbReference type="ARBA" id="ARBA00004620"/>
    </source>
</evidence>
<keyword evidence="6" id="KW-0068">Autocatalytic cleavage</keyword>
<dbReference type="InterPro" id="IPR036903">
    <property type="entry name" value="Nup98_auto-Pept-S59_dom_sf"/>
</dbReference>
<dbReference type="Gene3D" id="3.30.1610.10">
    <property type="entry name" value="Peptidase S59, nucleoporin"/>
    <property type="match status" value="1"/>
</dbReference>
<gene>
    <name evidence="14" type="ORF">LSTR_LSTR011406</name>
</gene>
<dbReference type="GO" id="GO:0006405">
    <property type="term" value="P:RNA export from nucleus"/>
    <property type="evidence" value="ECO:0007669"/>
    <property type="project" value="TreeGrafter"/>
</dbReference>
<keyword evidence="5" id="KW-0813">Transport</keyword>
<feature type="compositionally biased region" description="Polar residues" evidence="12">
    <location>
        <begin position="613"/>
        <end position="625"/>
    </location>
</feature>
<evidence type="ECO:0000256" key="3">
    <source>
        <dbReference type="ARBA" id="ARBA00008926"/>
    </source>
</evidence>
<evidence type="ECO:0000256" key="4">
    <source>
        <dbReference type="ARBA" id="ARBA00013472"/>
    </source>
</evidence>
<dbReference type="InParanoid" id="A0A482WNV5"/>
<dbReference type="Pfam" id="PF21240">
    <property type="entry name" value="Nup98_GLEBS"/>
    <property type="match status" value="1"/>
</dbReference>
<dbReference type="SUPFAM" id="SSF82215">
    <property type="entry name" value="C-terminal autoproteolytic domain of nucleoporin nup98"/>
    <property type="match status" value="1"/>
</dbReference>
<evidence type="ECO:0000256" key="5">
    <source>
        <dbReference type="ARBA" id="ARBA00022448"/>
    </source>
</evidence>
<dbReference type="GO" id="GO:0017056">
    <property type="term" value="F:structural constituent of nuclear pore"/>
    <property type="evidence" value="ECO:0007669"/>
    <property type="project" value="InterPro"/>
</dbReference>
<comment type="similarity">
    <text evidence="3">Belongs to the nucleoporin GLFG family.</text>
</comment>
<comment type="caution">
    <text evidence="14">The sequence shown here is derived from an EMBL/GenBank/DDBJ whole genome shotgun (WGS) entry which is preliminary data.</text>
</comment>
<evidence type="ECO:0000313" key="14">
    <source>
        <dbReference type="EMBL" id="RZF34912.1"/>
    </source>
</evidence>
<dbReference type="PROSITE" id="PS51434">
    <property type="entry name" value="NUP_C"/>
    <property type="match status" value="1"/>
</dbReference>
<comment type="subcellular location">
    <subcellularLocation>
        <location evidence="2">Nucleus membrane</location>
        <topology evidence="2">Peripheral membrane protein</topology>
        <orientation evidence="2">Nucleoplasmic side</orientation>
    </subcellularLocation>
    <subcellularLocation>
        <location evidence="1">Nucleus</location>
        <location evidence="1">Nuclear pore complex</location>
    </subcellularLocation>
</comment>
<dbReference type="GO" id="GO:0051028">
    <property type="term" value="P:mRNA transport"/>
    <property type="evidence" value="ECO:0007669"/>
    <property type="project" value="UniProtKB-KW"/>
</dbReference>
<dbReference type="Proteomes" id="UP000291343">
    <property type="component" value="Unassembled WGS sequence"/>
</dbReference>
<dbReference type="OrthoDB" id="3797628at2759"/>
<reference evidence="14 15" key="1">
    <citation type="journal article" date="2017" name="Gigascience">
        <title>Genome sequence of the small brown planthopper, Laodelphax striatellus.</title>
        <authorList>
            <person name="Zhu J."/>
            <person name="Jiang F."/>
            <person name="Wang X."/>
            <person name="Yang P."/>
            <person name="Bao Y."/>
            <person name="Zhao W."/>
            <person name="Wang W."/>
            <person name="Lu H."/>
            <person name="Wang Q."/>
            <person name="Cui N."/>
            <person name="Li J."/>
            <person name="Chen X."/>
            <person name="Luo L."/>
            <person name="Yu J."/>
            <person name="Kang L."/>
            <person name="Cui F."/>
        </authorList>
    </citation>
    <scope>NUCLEOTIDE SEQUENCE [LARGE SCALE GENOMIC DNA]</scope>
    <source>
        <strain evidence="14">Lst14</strain>
    </source>
</reference>
<feature type="region of interest" description="Disordered" evidence="12">
    <location>
        <begin position="485"/>
        <end position="526"/>
    </location>
</feature>
<dbReference type="Pfam" id="PF12110">
    <property type="entry name" value="Nup96"/>
    <property type="match status" value="1"/>
</dbReference>
<feature type="compositionally biased region" description="Polar residues" evidence="12">
    <location>
        <begin position="542"/>
        <end position="561"/>
    </location>
</feature>
<evidence type="ECO:0000256" key="9">
    <source>
        <dbReference type="ARBA" id="ARBA00023010"/>
    </source>
</evidence>
<dbReference type="GO" id="GO:0003723">
    <property type="term" value="F:RNA binding"/>
    <property type="evidence" value="ECO:0007669"/>
    <property type="project" value="TreeGrafter"/>
</dbReference>
<dbReference type="FunCoup" id="A0A482WNV5">
    <property type="interactions" value="2284"/>
</dbReference>
<dbReference type="PANTHER" id="PTHR23198:SF6">
    <property type="entry name" value="NUCLEAR PORE COMPLEX PROTEIN NUP98-NUP96"/>
    <property type="match status" value="1"/>
</dbReference>